<evidence type="ECO:0000256" key="1">
    <source>
        <dbReference type="SAM" id="MobiDB-lite"/>
    </source>
</evidence>
<accession>A0A0D2MA29</accession>
<dbReference type="Proteomes" id="UP000054498">
    <property type="component" value="Unassembled WGS sequence"/>
</dbReference>
<keyword evidence="2" id="KW-1133">Transmembrane helix</keyword>
<name>A0A0D2MA29_9CHLO</name>
<dbReference type="KEGG" id="mng:MNEG_7823"/>
<feature type="transmembrane region" description="Helical" evidence="2">
    <location>
        <begin position="98"/>
        <end position="126"/>
    </location>
</feature>
<evidence type="ECO:0000313" key="3">
    <source>
        <dbReference type="EMBL" id="KIZ00140.1"/>
    </source>
</evidence>
<feature type="compositionally biased region" description="Basic and acidic residues" evidence="1">
    <location>
        <begin position="156"/>
        <end position="170"/>
    </location>
</feature>
<dbReference type="EMBL" id="KK101641">
    <property type="protein sequence ID" value="KIZ00140.1"/>
    <property type="molecule type" value="Genomic_DNA"/>
</dbReference>
<dbReference type="GeneID" id="25740699"/>
<keyword evidence="2" id="KW-0812">Transmembrane</keyword>
<keyword evidence="2" id="KW-0472">Membrane</keyword>
<sequence length="202" mass="21141">MVLLSPLQITAATIASRFPEAAPAAEAALLPGAWAREALTPLVRCKFTTQGGPCERERRLLFDFDRVKRRVQLPSLVALVESKDFAPGSDGLTAGAALITLSAALSLVVTVKSAVAGFVFMALGIIQGSHEPLAPGVLVAFLCVYSGFGLGEGRERRQAAKDRERRELRQAARGGGGAVASGSSKADKVTPAKGKASKTRRA</sequence>
<dbReference type="OrthoDB" id="549162at2759"/>
<protein>
    <submittedName>
        <fullName evidence="3">Uncharacterized protein</fullName>
    </submittedName>
</protein>
<dbReference type="RefSeq" id="XP_013899159.1">
    <property type="nucleotide sequence ID" value="XM_014043705.1"/>
</dbReference>
<feature type="region of interest" description="Disordered" evidence="1">
    <location>
        <begin position="156"/>
        <end position="202"/>
    </location>
</feature>
<dbReference type="AlphaFoldDB" id="A0A0D2MA29"/>
<evidence type="ECO:0000256" key="2">
    <source>
        <dbReference type="SAM" id="Phobius"/>
    </source>
</evidence>
<proteinExistence type="predicted"/>
<evidence type="ECO:0000313" key="4">
    <source>
        <dbReference type="Proteomes" id="UP000054498"/>
    </source>
</evidence>
<feature type="transmembrane region" description="Helical" evidence="2">
    <location>
        <begin position="132"/>
        <end position="151"/>
    </location>
</feature>
<keyword evidence="4" id="KW-1185">Reference proteome</keyword>
<gene>
    <name evidence="3" type="ORF">MNEG_7823</name>
</gene>
<organism evidence="3 4">
    <name type="scientific">Monoraphidium neglectum</name>
    <dbReference type="NCBI Taxonomy" id="145388"/>
    <lineage>
        <taxon>Eukaryota</taxon>
        <taxon>Viridiplantae</taxon>
        <taxon>Chlorophyta</taxon>
        <taxon>core chlorophytes</taxon>
        <taxon>Chlorophyceae</taxon>
        <taxon>CS clade</taxon>
        <taxon>Sphaeropleales</taxon>
        <taxon>Selenastraceae</taxon>
        <taxon>Monoraphidium</taxon>
    </lineage>
</organism>
<reference evidence="3 4" key="1">
    <citation type="journal article" date="2013" name="BMC Genomics">
        <title>Reconstruction of the lipid metabolism for the microalga Monoraphidium neglectum from its genome sequence reveals characteristics suitable for biofuel production.</title>
        <authorList>
            <person name="Bogen C."/>
            <person name="Al-Dilaimi A."/>
            <person name="Albersmeier A."/>
            <person name="Wichmann J."/>
            <person name="Grundmann M."/>
            <person name="Rupp O."/>
            <person name="Lauersen K.J."/>
            <person name="Blifernez-Klassen O."/>
            <person name="Kalinowski J."/>
            <person name="Goesmann A."/>
            <person name="Mussgnug J.H."/>
            <person name="Kruse O."/>
        </authorList>
    </citation>
    <scope>NUCLEOTIDE SEQUENCE [LARGE SCALE GENOMIC DNA]</scope>
    <source>
        <strain evidence="3 4">SAG 48.87</strain>
    </source>
</reference>